<dbReference type="AlphaFoldDB" id="A0A3P3W4P6"/>
<dbReference type="Proteomes" id="UP000271937">
    <property type="component" value="Unassembled WGS sequence"/>
</dbReference>
<feature type="signal peptide" evidence="2">
    <location>
        <begin position="1"/>
        <end position="19"/>
    </location>
</feature>
<dbReference type="NCBIfam" id="TIGR04183">
    <property type="entry name" value="Por_Secre_tail"/>
    <property type="match status" value="1"/>
</dbReference>
<proteinExistence type="predicted"/>
<keyword evidence="5" id="KW-1185">Reference proteome</keyword>
<evidence type="ECO:0000313" key="4">
    <source>
        <dbReference type="EMBL" id="RRJ89388.1"/>
    </source>
</evidence>
<organism evidence="4 5">
    <name type="scientific">Flavobacterium macacae</name>
    <dbReference type="NCBI Taxonomy" id="2488993"/>
    <lineage>
        <taxon>Bacteria</taxon>
        <taxon>Pseudomonadati</taxon>
        <taxon>Bacteroidota</taxon>
        <taxon>Flavobacteriia</taxon>
        <taxon>Flavobacteriales</taxon>
        <taxon>Flavobacteriaceae</taxon>
        <taxon>Flavobacterium</taxon>
    </lineage>
</organism>
<dbReference type="InterPro" id="IPR026444">
    <property type="entry name" value="Secre_tail"/>
</dbReference>
<name>A0A3P3W4P6_9FLAO</name>
<evidence type="ECO:0000259" key="3">
    <source>
        <dbReference type="Pfam" id="PF18962"/>
    </source>
</evidence>
<feature type="chain" id="PRO_5018032506" evidence="2">
    <location>
        <begin position="20"/>
        <end position="448"/>
    </location>
</feature>
<dbReference type="InterPro" id="IPR036278">
    <property type="entry name" value="Sialidase_sf"/>
</dbReference>
<keyword evidence="1 2" id="KW-0732">Signal</keyword>
<dbReference type="Gene3D" id="2.130.10.10">
    <property type="entry name" value="YVTN repeat-like/Quinoprotein amine dehydrogenase"/>
    <property type="match status" value="2"/>
</dbReference>
<dbReference type="InterPro" id="IPR015943">
    <property type="entry name" value="WD40/YVTN_repeat-like_dom_sf"/>
</dbReference>
<protein>
    <submittedName>
        <fullName evidence="4">T9SS C-terminal target domain-containing protein</fullName>
    </submittedName>
</protein>
<comment type="caution">
    <text evidence="4">The sequence shown here is derived from an EMBL/GenBank/DDBJ whole genome shotgun (WGS) entry which is preliminary data.</text>
</comment>
<sequence>MKKTLLLTVAFALNYSANAQWTAQNTNFTADSRGVEDIKIVDANTVWALGYDGSSTTPANVQEFTKTTNGGTTWTTGTVNVSNTGLTLTNISAASSTVAWVGAVDAANGGGGVWKTSDGGATWTKQNTSAYSTTGSLASYFNVVHFFDANNGLTQGDPIGTGVGEFEVYRTTNGGTSWTAVPAASLPNPATGEYGYNGGNVGAGNSFWFVTNKGKLYRTTDQGITWTKLNTPITDFSATNVGGQIFFSDNNNGILLARTGNTTTGTYTLYKTSDGGTTWGTGTPYTQPYRSLAYVPGTSILVGTGLNGTTYSSAKSQDNGTTWTPIDTGTQRTSVSFLNATTGWAGGFTSDGTGGIFKYTGASLGTNDFALDSSFKIFPNPANGELNLRGSAISEIAIYNLLGKQVLNQKFATQDQVSLNVSGLETGIYLLTATNETGASQTIKFVKN</sequence>
<dbReference type="OrthoDB" id="610388at2"/>
<dbReference type="CDD" id="cd15482">
    <property type="entry name" value="Sialidase_non-viral"/>
    <property type="match status" value="1"/>
</dbReference>
<evidence type="ECO:0000256" key="1">
    <source>
        <dbReference type="ARBA" id="ARBA00022729"/>
    </source>
</evidence>
<reference evidence="4 5" key="1">
    <citation type="submission" date="2018-11" db="EMBL/GenBank/DDBJ databases">
        <title>Flavobacterium sp. nov., YIM 102600 draft genome.</title>
        <authorList>
            <person name="Li G."/>
            <person name="Jiang Y."/>
        </authorList>
    </citation>
    <scope>NUCLEOTIDE SEQUENCE [LARGE SCALE GENOMIC DNA]</scope>
    <source>
        <strain evidence="4 5">YIM 102600</strain>
    </source>
</reference>
<dbReference type="EMBL" id="RQVR01000017">
    <property type="protein sequence ID" value="RRJ89388.1"/>
    <property type="molecule type" value="Genomic_DNA"/>
</dbReference>
<evidence type="ECO:0000313" key="5">
    <source>
        <dbReference type="Proteomes" id="UP000271937"/>
    </source>
</evidence>
<accession>A0A3P3W4P6</accession>
<dbReference type="SUPFAM" id="SSF50939">
    <property type="entry name" value="Sialidases"/>
    <property type="match status" value="1"/>
</dbReference>
<evidence type="ECO:0000256" key="2">
    <source>
        <dbReference type="SAM" id="SignalP"/>
    </source>
</evidence>
<dbReference type="RefSeq" id="WP_125013555.1">
    <property type="nucleotide sequence ID" value="NZ_RQVR01000017.1"/>
</dbReference>
<gene>
    <name evidence="4" type="ORF">EG849_13150</name>
</gene>
<dbReference type="Pfam" id="PF18962">
    <property type="entry name" value="Por_Secre_tail"/>
    <property type="match status" value="1"/>
</dbReference>
<feature type="domain" description="Secretion system C-terminal sorting" evidence="3">
    <location>
        <begin position="377"/>
        <end position="441"/>
    </location>
</feature>